<keyword evidence="12" id="KW-0812">Transmembrane</keyword>
<dbReference type="PROSITE" id="PS50038">
    <property type="entry name" value="FZ"/>
    <property type="match status" value="1"/>
</dbReference>
<dbReference type="InterPro" id="IPR009003">
    <property type="entry name" value="Peptidase_S1_PA"/>
</dbReference>
<dbReference type="PROSITE" id="PS50068">
    <property type="entry name" value="LDLRA_2"/>
    <property type="match status" value="2"/>
</dbReference>
<dbReference type="SMART" id="SM00192">
    <property type="entry name" value="LDLa"/>
    <property type="match status" value="2"/>
</dbReference>
<evidence type="ECO:0000256" key="9">
    <source>
        <dbReference type="PROSITE-ProRule" id="PRU00196"/>
    </source>
</evidence>
<proteinExistence type="predicted"/>
<dbReference type="InterPro" id="IPR001314">
    <property type="entry name" value="Peptidase_S1A"/>
</dbReference>
<feature type="disulfide bond" evidence="7">
    <location>
        <begin position="535"/>
        <end position="576"/>
    </location>
</feature>
<feature type="compositionally biased region" description="Polar residues" evidence="11">
    <location>
        <begin position="17"/>
        <end position="39"/>
    </location>
</feature>
<dbReference type="Gene3D" id="1.10.2000.10">
    <property type="entry name" value="Frizzled cysteine-rich domain"/>
    <property type="match status" value="1"/>
</dbReference>
<evidence type="ECO:0000256" key="1">
    <source>
        <dbReference type="ARBA" id="ARBA00004162"/>
    </source>
</evidence>
<dbReference type="AlphaFoldDB" id="A0A8B8FFX5"/>
<dbReference type="SUPFAM" id="SSF57424">
    <property type="entry name" value="LDL receptor-like module"/>
    <property type="match status" value="2"/>
</dbReference>
<feature type="domain" description="Peptidase S1" evidence="14">
    <location>
        <begin position="785"/>
        <end position="1031"/>
    </location>
</feature>
<protein>
    <submittedName>
        <fullName evidence="17">Atrial natriuretic peptide-converting enzyme isoform X1</fullName>
    </submittedName>
</protein>
<feature type="disulfide bond" evidence="8">
    <location>
        <begin position="600"/>
        <end position="618"/>
    </location>
</feature>
<dbReference type="GO" id="GO:0004252">
    <property type="term" value="F:serine-type endopeptidase activity"/>
    <property type="evidence" value="ECO:0007669"/>
    <property type="project" value="InterPro"/>
</dbReference>
<dbReference type="PANTHER" id="PTHR24252">
    <property type="entry name" value="ACROSIN-RELATED"/>
    <property type="match status" value="1"/>
</dbReference>
<accession>A0A8B8FFX5</accession>
<dbReference type="CTD" id="10699"/>
<gene>
    <name evidence="17" type="primary">LOC112683028</name>
</gene>
<feature type="domain" description="SRCR" evidence="15">
    <location>
        <begin position="664"/>
        <end position="710"/>
    </location>
</feature>
<dbReference type="PROSITE" id="PS00134">
    <property type="entry name" value="TRYPSIN_HIS"/>
    <property type="match status" value="1"/>
</dbReference>
<dbReference type="InterPro" id="IPR043504">
    <property type="entry name" value="Peptidase_S1_PA_chymotrypsin"/>
</dbReference>
<dbReference type="SUPFAM" id="SSF56487">
    <property type="entry name" value="SRCR-like"/>
    <property type="match status" value="1"/>
</dbReference>
<dbReference type="PROSITE" id="PS50240">
    <property type="entry name" value="TRYPSIN_DOM"/>
    <property type="match status" value="1"/>
</dbReference>
<evidence type="ECO:0000256" key="10">
    <source>
        <dbReference type="RuleBase" id="RU363034"/>
    </source>
</evidence>
<evidence type="ECO:0000256" key="6">
    <source>
        <dbReference type="ARBA" id="ARBA00023180"/>
    </source>
</evidence>
<feature type="region of interest" description="Disordered" evidence="11">
    <location>
        <begin position="1"/>
        <end position="42"/>
    </location>
</feature>
<dbReference type="Pfam" id="PF00057">
    <property type="entry name" value="Ldl_recept_a"/>
    <property type="match status" value="1"/>
</dbReference>
<dbReference type="Gene3D" id="2.40.10.10">
    <property type="entry name" value="Trypsin-like serine proteases"/>
    <property type="match status" value="1"/>
</dbReference>
<feature type="compositionally biased region" description="Low complexity" evidence="11">
    <location>
        <begin position="69"/>
        <end position="78"/>
    </location>
</feature>
<dbReference type="PANTHER" id="PTHR24252:SF7">
    <property type="entry name" value="HYALIN"/>
    <property type="match status" value="1"/>
</dbReference>
<dbReference type="InterPro" id="IPR033116">
    <property type="entry name" value="TRYPSIN_SER"/>
</dbReference>
<evidence type="ECO:0000256" key="2">
    <source>
        <dbReference type="ARBA" id="ARBA00022670"/>
    </source>
</evidence>
<dbReference type="InterPro" id="IPR001190">
    <property type="entry name" value="SRCR"/>
</dbReference>
<evidence type="ECO:0000313" key="17">
    <source>
        <dbReference type="RefSeq" id="XP_025409653.1"/>
    </source>
</evidence>
<dbReference type="Gene3D" id="4.10.400.10">
    <property type="entry name" value="Low-density Lipoprotein Receptor"/>
    <property type="match status" value="2"/>
</dbReference>
<keyword evidence="12" id="KW-0472">Membrane</keyword>
<dbReference type="CDD" id="cd00190">
    <property type="entry name" value="Tryp_SPc"/>
    <property type="match status" value="1"/>
</dbReference>
<feature type="domain" description="FZ" evidence="13">
    <location>
        <begin position="506"/>
        <end position="579"/>
    </location>
</feature>
<evidence type="ECO:0000256" key="7">
    <source>
        <dbReference type="PROSITE-ProRule" id="PRU00090"/>
    </source>
</evidence>
<reference evidence="17" key="1">
    <citation type="submission" date="2025-08" db="UniProtKB">
        <authorList>
            <consortium name="RefSeq"/>
        </authorList>
    </citation>
    <scope>IDENTIFICATION</scope>
    <source>
        <tissue evidence="17">Whole body</tissue>
    </source>
</reference>
<dbReference type="GO" id="GO:0006508">
    <property type="term" value="P:proteolysis"/>
    <property type="evidence" value="ECO:0007669"/>
    <property type="project" value="UniProtKB-KW"/>
</dbReference>
<name>A0A8B8FFX5_9HEMI</name>
<evidence type="ECO:0000259" key="14">
    <source>
        <dbReference type="PROSITE" id="PS50240"/>
    </source>
</evidence>
<dbReference type="CDD" id="cd00112">
    <property type="entry name" value="LDLa"/>
    <property type="match status" value="2"/>
</dbReference>
<dbReference type="InterPro" id="IPR020067">
    <property type="entry name" value="Frizzled_dom"/>
</dbReference>
<dbReference type="Pfam" id="PF15494">
    <property type="entry name" value="SRCR_2"/>
    <property type="match status" value="1"/>
</dbReference>
<evidence type="ECO:0000313" key="16">
    <source>
        <dbReference type="Proteomes" id="UP000694846"/>
    </source>
</evidence>
<dbReference type="GeneID" id="112683028"/>
<feature type="disulfide bond" evidence="8">
    <location>
        <begin position="612"/>
        <end position="627"/>
    </location>
</feature>
<evidence type="ECO:0000256" key="11">
    <source>
        <dbReference type="SAM" id="MobiDB-lite"/>
    </source>
</evidence>
<dbReference type="InterPro" id="IPR036055">
    <property type="entry name" value="LDL_receptor-like_sf"/>
</dbReference>
<dbReference type="CDD" id="cd07066">
    <property type="entry name" value="CRD_FZ"/>
    <property type="match status" value="1"/>
</dbReference>
<keyword evidence="3 10" id="KW-0378">Hydrolase</keyword>
<evidence type="ECO:0000259" key="15">
    <source>
        <dbReference type="PROSITE" id="PS50287"/>
    </source>
</evidence>
<sequence length="1050" mass="117330">MASSSKQPEIPPRRRSSTTSPNKIINQNSAEDSQPNSPLFLSRRHSSCIDDTIENENYTMHPAANNASAAIPSIPARRNPGPPVIGPRPAQYKLPPPPRASSCEPPADRHSIRGHAKDHPRETVAVPATPTRDSATTVQQQQQQQPQPQPQQPQQPQPQQPQPQQPQQQQQQPQLRTRRFKVPPPIKCISEPLDGGSRESYEMMTPAMTMSPNRQDSGHWSDSFSVNSSPGYSTKSMETPLLSHAKMMPSRSNKKRFILDRYVVCDQWNGRARFSPANSGPISSSSTAELTKSHSTPASLQAIVEFNENSPNSLQHRVMGTEAIDVTEVFIRLQRRQVLYNAAILIFITVLLIFVVRVGLPDSSGGQSKTASTVVRNPNAAATANHANGSLFKTSTVAADDFNHSSRHPATTNTNTTDLSAKLSDATTTKKNYVPIIPADEIIYDIPVFNPMYSIIDHPKSNLYILGTCLPSFCQNVTSTLAQYLYTVPYKKEYDHKELIALESVVNVRCYELTALYFCALFASKGCGNRKVKPCQSLCKETIRSCGFFFDIFEAHHEHRECMQFPNDTENPNTFCVGHREVANVKKMKNKGLCHEGFKCDRKRCIPMDWRCDGHFDCEDHSDEMRCSQCPDQLFCGGGRCIAVEHICNGVSDCEWGQDERNCVRLSGEMGQRGEGVLELYSPNTTSWRPACIQSWDSSLSATIICNILGYKRSVISKLGTNNKLLASVKYNQSIEYYDENKMTVYREIRDCPDSNLYPSISLSCSNFECGVRRRPQTMYRQSRIVGGRPSLPGDWPFLAAILGGPDEIFYCAGVLISEQWVLTAAHCTGGRKILDDLSEWTIQLGMTRRHSHSFFGRKVKVEKIIRHEMYNNGPVQHDHDIALFKLSEKLTFHEFLLPVCLPTPNMVLKTNISCTVIGWGRRNGLEGADYEPTVNEVQVPVLDRDLCNAWLKQKDVNITKGMICAGYEQGGKDACQGDSGGPLLCPVEGHQDRWFVGGIVSWGVECATPSLPGVYVNVPMYTEWITKSIREDELQSAMDEVDEITVDDY</sequence>
<feature type="compositionally biased region" description="Pro residues" evidence="11">
    <location>
        <begin position="147"/>
        <end position="164"/>
    </location>
</feature>
<comment type="caution">
    <text evidence="9">Lacks conserved residue(s) required for the propagation of feature annotation.</text>
</comment>
<dbReference type="SUPFAM" id="SSF50494">
    <property type="entry name" value="Trypsin-like serine proteases"/>
    <property type="match status" value="1"/>
</dbReference>
<keyword evidence="4 10" id="KW-0720">Serine protease</keyword>
<dbReference type="InterPro" id="IPR002172">
    <property type="entry name" value="LDrepeatLR_classA_rpt"/>
</dbReference>
<keyword evidence="2 10" id="KW-0645">Protease</keyword>
<dbReference type="InterPro" id="IPR036772">
    <property type="entry name" value="SRCR-like_dom_sf"/>
</dbReference>
<dbReference type="SUPFAM" id="SSF63501">
    <property type="entry name" value="Frizzled cysteine-rich domain"/>
    <property type="match status" value="1"/>
</dbReference>
<dbReference type="PROSITE" id="PS00135">
    <property type="entry name" value="TRYPSIN_SER"/>
    <property type="match status" value="1"/>
</dbReference>
<feature type="transmembrane region" description="Helical" evidence="12">
    <location>
        <begin position="338"/>
        <end position="360"/>
    </location>
</feature>
<feature type="region of interest" description="Disordered" evidence="11">
    <location>
        <begin position="69"/>
        <end position="199"/>
    </location>
</feature>
<keyword evidence="12" id="KW-1133">Transmembrane helix</keyword>
<dbReference type="Proteomes" id="UP000694846">
    <property type="component" value="Unplaced"/>
</dbReference>
<dbReference type="InterPro" id="IPR001254">
    <property type="entry name" value="Trypsin_dom"/>
</dbReference>
<dbReference type="PROSITE" id="PS50287">
    <property type="entry name" value="SRCR_2"/>
    <property type="match status" value="1"/>
</dbReference>
<dbReference type="PRINTS" id="PR00722">
    <property type="entry name" value="CHYMOTRYPSIN"/>
</dbReference>
<dbReference type="Pfam" id="PF00089">
    <property type="entry name" value="Trypsin"/>
    <property type="match status" value="1"/>
</dbReference>
<dbReference type="RefSeq" id="XP_025409653.1">
    <property type="nucleotide sequence ID" value="XM_025553868.1"/>
</dbReference>
<evidence type="ECO:0000256" key="4">
    <source>
        <dbReference type="ARBA" id="ARBA00022825"/>
    </source>
</evidence>
<feature type="compositionally biased region" description="Basic and acidic residues" evidence="11">
    <location>
        <begin position="106"/>
        <end position="122"/>
    </location>
</feature>
<dbReference type="OrthoDB" id="5979691at2759"/>
<dbReference type="FunFam" id="2.40.10.10:FF:000003">
    <property type="entry name" value="Transmembrane serine protease 3"/>
    <property type="match status" value="1"/>
</dbReference>
<evidence type="ECO:0000256" key="8">
    <source>
        <dbReference type="PROSITE-ProRule" id="PRU00124"/>
    </source>
</evidence>
<feature type="region of interest" description="Disordered" evidence="11">
    <location>
        <begin position="212"/>
        <end position="233"/>
    </location>
</feature>
<evidence type="ECO:0000256" key="12">
    <source>
        <dbReference type="SAM" id="Phobius"/>
    </source>
</evidence>
<evidence type="ECO:0000256" key="5">
    <source>
        <dbReference type="ARBA" id="ARBA00023157"/>
    </source>
</evidence>
<dbReference type="SMART" id="SM00020">
    <property type="entry name" value="Tryp_SPc"/>
    <property type="match status" value="1"/>
</dbReference>
<evidence type="ECO:0000256" key="3">
    <source>
        <dbReference type="ARBA" id="ARBA00022801"/>
    </source>
</evidence>
<comment type="subcellular location">
    <subcellularLocation>
        <location evidence="1">Cell membrane</location>
        <topology evidence="1">Single-pass membrane protein</topology>
    </subcellularLocation>
</comment>
<dbReference type="InterPro" id="IPR018114">
    <property type="entry name" value="TRYPSIN_HIS"/>
</dbReference>
<keyword evidence="16" id="KW-1185">Reference proteome</keyword>
<dbReference type="GO" id="GO:0005886">
    <property type="term" value="C:plasma membrane"/>
    <property type="evidence" value="ECO:0007669"/>
    <property type="project" value="UniProtKB-SubCell"/>
</dbReference>
<feature type="disulfide bond" evidence="8">
    <location>
        <begin position="636"/>
        <end position="654"/>
    </location>
</feature>
<feature type="compositionally biased region" description="Low complexity" evidence="11">
    <location>
        <begin position="165"/>
        <end position="174"/>
    </location>
</feature>
<keyword evidence="5 8" id="KW-1015">Disulfide bond</keyword>
<organism evidence="16 17">
    <name type="scientific">Sipha flava</name>
    <name type="common">yellow sugarcane aphid</name>
    <dbReference type="NCBI Taxonomy" id="143950"/>
    <lineage>
        <taxon>Eukaryota</taxon>
        <taxon>Metazoa</taxon>
        <taxon>Ecdysozoa</taxon>
        <taxon>Arthropoda</taxon>
        <taxon>Hexapoda</taxon>
        <taxon>Insecta</taxon>
        <taxon>Pterygota</taxon>
        <taxon>Neoptera</taxon>
        <taxon>Paraneoptera</taxon>
        <taxon>Hemiptera</taxon>
        <taxon>Sternorrhyncha</taxon>
        <taxon>Aphidomorpha</taxon>
        <taxon>Aphidoidea</taxon>
        <taxon>Aphididae</taxon>
        <taxon>Sipha</taxon>
    </lineage>
</organism>
<dbReference type="InterPro" id="IPR036790">
    <property type="entry name" value="Frizzled_dom_sf"/>
</dbReference>
<keyword evidence="6" id="KW-0325">Glycoprotein</keyword>
<evidence type="ECO:0000259" key="13">
    <source>
        <dbReference type="PROSITE" id="PS50038"/>
    </source>
</evidence>
<feature type="disulfide bond" evidence="8">
    <location>
        <begin position="648"/>
        <end position="663"/>
    </location>
</feature>